<accession>A0AAE1CMP2</accession>
<comment type="caution">
    <text evidence="1">The sequence shown here is derived from an EMBL/GenBank/DDBJ whole genome shotgun (WGS) entry which is preliminary data.</text>
</comment>
<reference evidence="1" key="1">
    <citation type="journal article" date="2023" name="G3 (Bethesda)">
        <title>A reference genome for the long-term kleptoplast-retaining sea slug Elysia crispata morphotype clarki.</title>
        <authorList>
            <person name="Eastman K.E."/>
            <person name="Pendleton A.L."/>
            <person name="Shaikh M.A."/>
            <person name="Suttiyut T."/>
            <person name="Ogas R."/>
            <person name="Tomko P."/>
            <person name="Gavelis G."/>
            <person name="Widhalm J.R."/>
            <person name="Wisecaver J.H."/>
        </authorList>
    </citation>
    <scope>NUCLEOTIDE SEQUENCE</scope>
    <source>
        <strain evidence="1">ECLA1</strain>
    </source>
</reference>
<sequence>MVLDSLSNLLVISGNTHHGIGLSFQSPSDIWLGSRSRPGVLCRQSRGRSSLSGPEVAHIGLGAGWGQGQGLVCCVDRVEGAPLSQDRKLPILDLVLAGAKVKAWLEPRSRPGVLCRQSRGRSALSGPEVAHIGLGAGWGQGQGLVCCVDRVEGAPLSQDRKLPILDLVQAGVKKTNREPQCRTQREEEVFPGGRWLRFEVLLIILQPSHSRPLRSCFHRVIWSPFWSERDTNKQRDE</sequence>
<dbReference type="Proteomes" id="UP001283361">
    <property type="component" value="Unassembled WGS sequence"/>
</dbReference>
<organism evidence="1 2">
    <name type="scientific">Elysia crispata</name>
    <name type="common">lettuce slug</name>
    <dbReference type="NCBI Taxonomy" id="231223"/>
    <lineage>
        <taxon>Eukaryota</taxon>
        <taxon>Metazoa</taxon>
        <taxon>Spiralia</taxon>
        <taxon>Lophotrochozoa</taxon>
        <taxon>Mollusca</taxon>
        <taxon>Gastropoda</taxon>
        <taxon>Heterobranchia</taxon>
        <taxon>Euthyneura</taxon>
        <taxon>Panpulmonata</taxon>
        <taxon>Sacoglossa</taxon>
        <taxon>Placobranchoidea</taxon>
        <taxon>Plakobranchidae</taxon>
        <taxon>Elysia</taxon>
    </lineage>
</organism>
<dbReference type="EMBL" id="JAWDGP010007584">
    <property type="protein sequence ID" value="KAK3712433.1"/>
    <property type="molecule type" value="Genomic_DNA"/>
</dbReference>
<dbReference type="AlphaFoldDB" id="A0AAE1CMP2"/>
<keyword evidence="2" id="KW-1185">Reference proteome</keyword>
<evidence type="ECO:0000313" key="1">
    <source>
        <dbReference type="EMBL" id="KAK3712433.1"/>
    </source>
</evidence>
<name>A0AAE1CMP2_9GAST</name>
<proteinExistence type="predicted"/>
<protein>
    <submittedName>
        <fullName evidence="1">Uncharacterized protein</fullName>
    </submittedName>
</protein>
<evidence type="ECO:0000313" key="2">
    <source>
        <dbReference type="Proteomes" id="UP001283361"/>
    </source>
</evidence>
<gene>
    <name evidence="1" type="ORF">RRG08_002763</name>
</gene>